<keyword evidence="6" id="KW-1133">Transmembrane helix</keyword>
<dbReference type="Proteomes" id="UP000177371">
    <property type="component" value="Unassembled WGS sequence"/>
</dbReference>
<keyword evidence="4" id="KW-0808">Transferase</keyword>
<keyword evidence="5" id="KW-0812">Transmembrane</keyword>
<keyword evidence="3" id="KW-1003">Cell membrane</keyword>
<dbReference type="PANTHER" id="PTHR30576:SF4">
    <property type="entry name" value="UNDECAPRENYL-PHOSPHATE GALACTOSE PHOSPHOTRANSFERASE"/>
    <property type="match status" value="1"/>
</dbReference>
<dbReference type="EMBL" id="MEUT01000074">
    <property type="protein sequence ID" value="OGC48141.1"/>
    <property type="molecule type" value="Genomic_DNA"/>
</dbReference>
<dbReference type="GO" id="GO:0016780">
    <property type="term" value="F:phosphotransferase activity, for other substituted phosphate groups"/>
    <property type="evidence" value="ECO:0007669"/>
    <property type="project" value="TreeGrafter"/>
</dbReference>
<evidence type="ECO:0000259" key="8">
    <source>
        <dbReference type="Pfam" id="PF02397"/>
    </source>
</evidence>
<dbReference type="Pfam" id="PF02397">
    <property type="entry name" value="Bac_transf"/>
    <property type="match status" value="1"/>
</dbReference>
<feature type="domain" description="Bacterial sugar transferase" evidence="8">
    <location>
        <begin position="14"/>
        <end position="213"/>
    </location>
</feature>
<dbReference type="AlphaFoldDB" id="A0A1F4UT55"/>
<evidence type="ECO:0000313" key="10">
    <source>
        <dbReference type="Proteomes" id="UP000177371"/>
    </source>
</evidence>
<sequence>MQRKDGNDFYNFGKRLIDVSGAFVGIIIFSIPMFLTAVWIKLVSPDGPVFADIPERIGRNGKKFKMYKFRSMIPNAAQFLRENPNLYAKYVANNYKLNANEDPRIIKGGEFIRKFSIDELPQFLNILKGDMSMVGPRAYYPFEIDEQKQRFPESIPYINELIKVKPGITGVWQVGGRSKIGFLERVKMDADYASKRSLVYDLLIILKTPYVVLTKKGAL</sequence>
<evidence type="ECO:0000256" key="6">
    <source>
        <dbReference type="ARBA" id="ARBA00022989"/>
    </source>
</evidence>
<accession>A0A1F4UT55</accession>
<dbReference type="InterPro" id="IPR003362">
    <property type="entry name" value="Bact_transf"/>
</dbReference>
<dbReference type="PANTHER" id="PTHR30576">
    <property type="entry name" value="COLANIC BIOSYNTHESIS UDP-GLUCOSE LIPID CARRIER TRANSFERASE"/>
    <property type="match status" value="1"/>
</dbReference>
<evidence type="ECO:0000256" key="4">
    <source>
        <dbReference type="ARBA" id="ARBA00022679"/>
    </source>
</evidence>
<evidence type="ECO:0000256" key="2">
    <source>
        <dbReference type="ARBA" id="ARBA00006464"/>
    </source>
</evidence>
<evidence type="ECO:0000256" key="7">
    <source>
        <dbReference type="ARBA" id="ARBA00023136"/>
    </source>
</evidence>
<evidence type="ECO:0000256" key="1">
    <source>
        <dbReference type="ARBA" id="ARBA00004236"/>
    </source>
</evidence>
<evidence type="ECO:0000256" key="5">
    <source>
        <dbReference type="ARBA" id="ARBA00022692"/>
    </source>
</evidence>
<protein>
    <recommendedName>
        <fullName evidence="8">Bacterial sugar transferase domain-containing protein</fullName>
    </recommendedName>
</protein>
<comment type="caution">
    <text evidence="9">The sequence shown here is derived from an EMBL/GenBank/DDBJ whole genome shotgun (WGS) entry which is preliminary data.</text>
</comment>
<comment type="subcellular location">
    <subcellularLocation>
        <location evidence="1">Cell membrane</location>
    </subcellularLocation>
</comment>
<organism evidence="9 10">
    <name type="scientific">candidate division WWE3 bacterium RBG_16_37_10</name>
    <dbReference type="NCBI Taxonomy" id="1802610"/>
    <lineage>
        <taxon>Bacteria</taxon>
        <taxon>Katanobacteria</taxon>
    </lineage>
</organism>
<reference evidence="9 10" key="1">
    <citation type="journal article" date="2016" name="Nat. Commun.">
        <title>Thousands of microbial genomes shed light on interconnected biogeochemical processes in an aquifer system.</title>
        <authorList>
            <person name="Anantharaman K."/>
            <person name="Brown C.T."/>
            <person name="Hug L.A."/>
            <person name="Sharon I."/>
            <person name="Castelle C.J."/>
            <person name="Probst A.J."/>
            <person name="Thomas B.C."/>
            <person name="Singh A."/>
            <person name="Wilkins M.J."/>
            <person name="Karaoz U."/>
            <person name="Brodie E.L."/>
            <person name="Williams K.H."/>
            <person name="Hubbard S.S."/>
            <person name="Banfield J.F."/>
        </authorList>
    </citation>
    <scope>NUCLEOTIDE SEQUENCE [LARGE SCALE GENOMIC DNA]</scope>
</reference>
<evidence type="ECO:0000256" key="3">
    <source>
        <dbReference type="ARBA" id="ARBA00022475"/>
    </source>
</evidence>
<gene>
    <name evidence="9" type="ORF">A2W32_01545</name>
</gene>
<dbReference type="STRING" id="1802610.A2W32_01545"/>
<comment type="similarity">
    <text evidence="2">Belongs to the bacterial sugar transferase family.</text>
</comment>
<evidence type="ECO:0000313" key="9">
    <source>
        <dbReference type="EMBL" id="OGC48141.1"/>
    </source>
</evidence>
<keyword evidence="7" id="KW-0472">Membrane</keyword>
<name>A0A1F4UT55_UNCKA</name>
<dbReference type="GO" id="GO:0005886">
    <property type="term" value="C:plasma membrane"/>
    <property type="evidence" value="ECO:0007669"/>
    <property type="project" value="UniProtKB-SubCell"/>
</dbReference>
<proteinExistence type="inferred from homology"/>